<organism evidence="1 2">
    <name type="scientific">Paenibacillus nasutitermitis</name>
    <dbReference type="NCBI Taxonomy" id="1652958"/>
    <lineage>
        <taxon>Bacteria</taxon>
        <taxon>Bacillati</taxon>
        <taxon>Bacillota</taxon>
        <taxon>Bacilli</taxon>
        <taxon>Bacillales</taxon>
        <taxon>Paenibacillaceae</taxon>
        <taxon>Paenibacillus</taxon>
    </lineage>
</organism>
<dbReference type="Proteomes" id="UP000612456">
    <property type="component" value="Unassembled WGS sequence"/>
</dbReference>
<proteinExistence type="predicted"/>
<sequence length="93" mass="10621">MKGEIAEWGSDPLEFIDITEATDWESWLESHYERREGVWLRIAKKDSGIHSISISDALDVALCYGWIDSHRKGFNKRITCSAIRQGDRKALGP</sequence>
<accession>A0A916ZD26</accession>
<keyword evidence="2" id="KW-1185">Reference proteome</keyword>
<protein>
    <recommendedName>
        <fullName evidence="3">Bacteriocin-protection protein</fullName>
    </recommendedName>
</protein>
<name>A0A916ZD26_9BACL</name>
<reference evidence="1" key="2">
    <citation type="submission" date="2020-09" db="EMBL/GenBank/DDBJ databases">
        <authorList>
            <person name="Sun Q."/>
            <person name="Zhou Y."/>
        </authorList>
    </citation>
    <scope>NUCLEOTIDE SEQUENCE</scope>
    <source>
        <strain evidence="1">CGMCC 1.15178</strain>
    </source>
</reference>
<evidence type="ECO:0000313" key="2">
    <source>
        <dbReference type="Proteomes" id="UP000612456"/>
    </source>
</evidence>
<gene>
    <name evidence="1" type="ORF">GCM10010911_55480</name>
</gene>
<dbReference type="AlphaFoldDB" id="A0A916ZD26"/>
<reference evidence="1" key="1">
    <citation type="journal article" date="2014" name="Int. J. Syst. Evol. Microbiol.">
        <title>Complete genome sequence of Corynebacterium casei LMG S-19264T (=DSM 44701T), isolated from a smear-ripened cheese.</title>
        <authorList>
            <consortium name="US DOE Joint Genome Institute (JGI-PGF)"/>
            <person name="Walter F."/>
            <person name="Albersmeier A."/>
            <person name="Kalinowski J."/>
            <person name="Ruckert C."/>
        </authorList>
    </citation>
    <scope>NUCLEOTIDE SEQUENCE</scope>
    <source>
        <strain evidence="1">CGMCC 1.15178</strain>
    </source>
</reference>
<dbReference type="EMBL" id="BMHP01000004">
    <property type="protein sequence ID" value="GGD89743.1"/>
    <property type="molecule type" value="Genomic_DNA"/>
</dbReference>
<evidence type="ECO:0008006" key="3">
    <source>
        <dbReference type="Google" id="ProtNLM"/>
    </source>
</evidence>
<evidence type="ECO:0000313" key="1">
    <source>
        <dbReference type="EMBL" id="GGD89743.1"/>
    </source>
</evidence>
<comment type="caution">
    <text evidence="1">The sequence shown here is derived from an EMBL/GenBank/DDBJ whole genome shotgun (WGS) entry which is preliminary data.</text>
</comment>
<dbReference type="RefSeq" id="WP_229750576.1">
    <property type="nucleotide sequence ID" value="NZ_BMHP01000004.1"/>
</dbReference>